<evidence type="ECO:0000259" key="5">
    <source>
        <dbReference type="Pfam" id="PF14905"/>
    </source>
</evidence>
<dbReference type="PANTHER" id="PTHR40980:SF4">
    <property type="entry name" value="TONB-DEPENDENT RECEPTOR-LIKE BETA-BARREL DOMAIN-CONTAINING PROTEIN"/>
    <property type="match status" value="1"/>
</dbReference>
<gene>
    <name evidence="6" type="ORF">DP923_13915</name>
</gene>
<evidence type="ECO:0000313" key="6">
    <source>
        <dbReference type="EMBL" id="RAU81792.1"/>
    </source>
</evidence>
<comment type="caution">
    <text evidence="6">The sequence shown here is derived from an EMBL/GenBank/DDBJ whole genome shotgun (WGS) entry which is preliminary data.</text>
</comment>
<dbReference type="Pfam" id="PF13620">
    <property type="entry name" value="CarboxypepD_reg"/>
    <property type="match status" value="1"/>
</dbReference>
<dbReference type="Pfam" id="PF14905">
    <property type="entry name" value="OMP_b-brl_3"/>
    <property type="match status" value="1"/>
</dbReference>
<keyword evidence="3" id="KW-0998">Cell outer membrane</keyword>
<evidence type="ECO:0000256" key="4">
    <source>
        <dbReference type="SAM" id="SignalP"/>
    </source>
</evidence>
<keyword evidence="7" id="KW-1185">Reference proteome</keyword>
<dbReference type="EMBL" id="QMDV01000004">
    <property type="protein sequence ID" value="RAU81792.1"/>
    <property type="molecule type" value="Genomic_DNA"/>
</dbReference>
<accession>A0A364RBX4</accession>
<dbReference type="InterPro" id="IPR041700">
    <property type="entry name" value="OMP_b-brl_3"/>
</dbReference>
<keyword evidence="2" id="KW-0472">Membrane</keyword>
<dbReference type="InterPro" id="IPR008969">
    <property type="entry name" value="CarboxyPept-like_regulatory"/>
</dbReference>
<evidence type="ECO:0000256" key="2">
    <source>
        <dbReference type="ARBA" id="ARBA00023136"/>
    </source>
</evidence>
<dbReference type="GO" id="GO:0009279">
    <property type="term" value="C:cell outer membrane"/>
    <property type="evidence" value="ECO:0007669"/>
    <property type="project" value="UniProtKB-SubCell"/>
</dbReference>
<protein>
    <submittedName>
        <fullName evidence="6">TonB-dependent receptor</fullName>
    </submittedName>
</protein>
<feature type="signal peptide" evidence="4">
    <location>
        <begin position="1"/>
        <end position="23"/>
    </location>
</feature>
<feature type="chain" id="PRO_5016676948" evidence="4">
    <location>
        <begin position="24"/>
        <end position="822"/>
    </location>
</feature>
<dbReference type="Gene3D" id="2.40.170.20">
    <property type="entry name" value="TonB-dependent receptor, beta-barrel domain"/>
    <property type="match status" value="1"/>
</dbReference>
<name>A0A364RBX4_9BACT</name>
<dbReference type="AlphaFoldDB" id="A0A364RBX4"/>
<evidence type="ECO:0000256" key="3">
    <source>
        <dbReference type="ARBA" id="ARBA00023237"/>
    </source>
</evidence>
<dbReference type="SUPFAM" id="SSF56935">
    <property type="entry name" value="Porins"/>
    <property type="match status" value="1"/>
</dbReference>
<reference evidence="6 7" key="1">
    <citation type="submission" date="2018-06" db="EMBL/GenBank/DDBJ databases">
        <authorList>
            <person name="Liu Z.-W."/>
        </authorList>
    </citation>
    <scope>NUCLEOTIDE SEQUENCE [LARGE SCALE GENOMIC DNA]</scope>
    <source>
        <strain evidence="6 7">2b14</strain>
    </source>
</reference>
<sequence length="822" mass="92163">MKKLYLFPVLFLCMLLGAGPAQAQSGSMLSGTIADEKGQAVGFVNVAVLDAASAKIVTGAIADMDGKFEIKSPATGTYLLKLTSLGYVETKTAVFTVTGPEFSKDFGKIQLKSDAKTLKEVQVQALRPTVITHPDKMVVSVENTAMASGSTAYEVLTKSPGVWVDQDGNIQLNGKAGIQIMLNGKLSYLTGKELQTLLQGMSAENIKDLEIITNPSSKYDAEGASGIININLKKNIDFGLNGSVYGNYTYNKLNSYSAGTNFGFKQGKWNTTASLDFANQLRYRDINTNRIIMDKGEKSTLLQDGYDESERISPSLRFNTDYDITDKHSIGFMARLAHTTSSDVFLTATNQTLQNAAENKFIDARNEADGTYKNGTFNLHYMGKLDTAGTTLSADLDFVNLVNDDQAEFFNRTIFLSGNQADATELLQNDNPTSYNIYAAKVDFTKPLTKTTKLELGAKASHVISDNELQFYVVNDGRRNLDPNRSNHFIYTENIYAAYANLSAKLGDKWTMQAGLRAEQTESEGDLKDKAPINKRSYLNFFPTLFLQQKVSDNYQIGYKFSRRINRPHYESLNPFVFYLDKFTSAQGNPNLKPQYTNSFEVTNTFKQTYNLILSYAETKDFMGEVPMLVKRMVEENGEMKEEIATVFLQQNVEDLRNATATLVAPVRVSKSWEISNNLILMYNRYKKEIADEPVLNEKTTFFFNTNHNIRLPYGFGLELSGQYQGPAAYALYEVKSTWWADAGLKRSFKDDKLTLTLNVTDIFRSRTMNVDTYLNGNLNAIEQYRGTQAVRFSLRYKFNKGKSFEQRKRDTSLDELNRTGN</sequence>
<keyword evidence="4" id="KW-0732">Signal</keyword>
<keyword evidence="6" id="KW-0675">Receptor</keyword>
<dbReference type="InterPro" id="IPR036942">
    <property type="entry name" value="Beta-barrel_TonB_sf"/>
</dbReference>
<dbReference type="RefSeq" id="WP_112306471.1">
    <property type="nucleotide sequence ID" value="NZ_QMDV01000004.1"/>
</dbReference>
<dbReference type="Gene3D" id="2.170.130.10">
    <property type="entry name" value="TonB-dependent receptor, plug domain"/>
    <property type="match status" value="1"/>
</dbReference>
<feature type="domain" description="Outer membrane protein beta-barrel" evidence="5">
    <location>
        <begin position="384"/>
        <end position="797"/>
    </location>
</feature>
<dbReference type="SUPFAM" id="SSF49464">
    <property type="entry name" value="Carboxypeptidase regulatory domain-like"/>
    <property type="match status" value="1"/>
</dbReference>
<organism evidence="6 7">
    <name type="scientific">Pontibacter arcticus</name>
    <dbReference type="NCBI Taxonomy" id="2080288"/>
    <lineage>
        <taxon>Bacteria</taxon>
        <taxon>Pseudomonadati</taxon>
        <taxon>Bacteroidota</taxon>
        <taxon>Cytophagia</taxon>
        <taxon>Cytophagales</taxon>
        <taxon>Hymenobacteraceae</taxon>
        <taxon>Pontibacter</taxon>
    </lineage>
</organism>
<dbReference type="Proteomes" id="UP000251692">
    <property type="component" value="Unassembled WGS sequence"/>
</dbReference>
<evidence type="ECO:0000256" key="1">
    <source>
        <dbReference type="ARBA" id="ARBA00004442"/>
    </source>
</evidence>
<comment type="subcellular location">
    <subcellularLocation>
        <location evidence="1">Cell outer membrane</location>
    </subcellularLocation>
</comment>
<proteinExistence type="predicted"/>
<reference evidence="6 7" key="2">
    <citation type="submission" date="2018-07" db="EMBL/GenBank/DDBJ databases">
        <title>Pontibacter sp. 2b14 genomic sequence and assembly.</title>
        <authorList>
            <person name="Du Z.-J."/>
        </authorList>
    </citation>
    <scope>NUCLEOTIDE SEQUENCE [LARGE SCALE GENOMIC DNA]</scope>
    <source>
        <strain evidence="6 7">2b14</strain>
    </source>
</reference>
<dbReference type="OrthoDB" id="905812at2"/>
<dbReference type="InterPro" id="IPR037066">
    <property type="entry name" value="Plug_dom_sf"/>
</dbReference>
<dbReference type="PANTHER" id="PTHR40980">
    <property type="entry name" value="PLUG DOMAIN-CONTAINING PROTEIN"/>
    <property type="match status" value="1"/>
</dbReference>
<evidence type="ECO:0000313" key="7">
    <source>
        <dbReference type="Proteomes" id="UP000251692"/>
    </source>
</evidence>